<dbReference type="OrthoDB" id="9763676at2"/>
<dbReference type="STRING" id="758825.SAMN02982985_05325"/>
<evidence type="ECO:0000313" key="2">
    <source>
        <dbReference type="Proteomes" id="UP000199470"/>
    </source>
</evidence>
<dbReference type="AlphaFoldDB" id="A0A1I4TRX9"/>
<reference evidence="1 2" key="1">
    <citation type="submission" date="2016-10" db="EMBL/GenBank/DDBJ databases">
        <authorList>
            <person name="de Groot N.N."/>
        </authorList>
    </citation>
    <scope>NUCLEOTIDE SEQUENCE [LARGE SCALE GENOMIC DNA]</scope>
    <source>
        <strain evidence="1 2">ATCC 43154</strain>
    </source>
</reference>
<gene>
    <name evidence="1" type="ORF">SAMN02982985_05325</name>
</gene>
<dbReference type="Pfam" id="PF05947">
    <property type="entry name" value="T6SS_TssF"/>
    <property type="match status" value="1"/>
</dbReference>
<dbReference type="InterPro" id="IPR010272">
    <property type="entry name" value="T6SS_TssF"/>
</dbReference>
<keyword evidence="2" id="KW-1185">Reference proteome</keyword>
<organism evidence="1 2">
    <name type="scientific">Rugamonas rubra</name>
    <dbReference type="NCBI Taxonomy" id="758825"/>
    <lineage>
        <taxon>Bacteria</taxon>
        <taxon>Pseudomonadati</taxon>
        <taxon>Pseudomonadota</taxon>
        <taxon>Betaproteobacteria</taxon>
        <taxon>Burkholderiales</taxon>
        <taxon>Oxalobacteraceae</taxon>
        <taxon>Telluria group</taxon>
        <taxon>Rugamonas</taxon>
    </lineage>
</organism>
<dbReference type="NCBIfam" id="TIGR03359">
    <property type="entry name" value="VI_chp_6"/>
    <property type="match status" value="1"/>
</dbReference>
<sequence>MSGGGRGGDELLDYYQRELDYLRHAGAEFARRHPHAAARLELGGHESPDPHVERLLEGFAFLSGRVRRELDSEFPEIANALLEALLPNVTAPLPSMTIVQLAPDHKQGLAAAGRLIEAGTPLHAAARRAQGGGEEVSCQFRTCYPLTVWPLQVEYAGLEAPHLHRGLADRPGVASVLRLRLRCGAGTSFGAGEGAIAPERLRFHLHGDWDRAGPLYELLLCQVAELLMVAPDGDCADGLAAGAPLAWREVGFDAADAVLPAAGQAHPAYRLLQEFFAFPRKFLFFEADGMAARLKALSASIAPLACTSVDLLFLLEGLAPSGLRVAAGDFLLGCTPAINLFPRTSETLRLDRRSVEYRLSPDARRETSTEIHTILAVEASYADGQPAMALAPYYGFGQARPDELAVAGAAGVAANTALWMARRVPAGAPGMGGTDIQLSFAELDHRPGLPAAPLVAARTLCTNRDLAAQIRPDPPGGATFLAAPAAGVLPVRCLYQPSRQQSPPLDGGQLWRLVSLLNLNQLTLERLSVEPEAASLATLRQLLELCASVGAPGGARHIRALKRVQCRPAVRPVRGGPAPGFRRGFEIVLDLADGNHGDGTPLMLAAVLQRFFCLYTPINSFACVTAMHGEQKVKEWPPATAAC</sequence>
<dbReference type="EMBL" id="FOTW01000033">
    <property type="protein sequence ID" value="SFM79449.1"/>
    <property type="molecule type" value="Genomic_DNA"/>
</dbReference>
<name>A0A1I4TRX9_9BURK</name>
<dbReference type="RefSeq" id="WP_093390714.1">
    <property type="nucleotide sequence ID" value="NZ_FOTW01000033.1"/>
</dbReference>
<dbReference type="PANTHER" id="PTHR35370">
    <property type="entry name" value="CYTOPLASMIC PROTEIN-RELATED-RELATED"/>
    <property type="match status" value="1"/>
</dbReference>
<dbReference type="PIRSF" id="PIRSF028304">
    <property type="entry name" value="UCP028304"/>
    <property type="match status" value="1"/>
</dbReference>
<evidence type="ECO:0000313" key="1">
    <source>
        <dbReference type="EMBL" id="SFM79449.1"/>
    </source>
</evidence>
<accession>A0A1I4TRX9</accession>
<dbReference type="PANTHER" id="PTHR35370:SF1">
    <property type="entry name" value="TYPE VI SECRETION SYSTEM COMPONENT TSSF1"/>
    <property type="match status" value="1"/>
</dbReference>
<dbReference type="Proteomes" id="UP000199470">
    <property type="component" value="Unassembled WGS sequence"/>
</dbReference>
<protein>
    <submittedName>
        <fullName evidence="1">Type VI secretion system protein ImpG</fullName>
    </submittedName>
</protein>
<proteinExistence type="predicted"/>